<protein>
    <submittedName>
        <fullName evidence="1">Uncharacterized protein</fullName>
    </submittedName>
</protein>
<reference evidence="1 2" key="1">
    <citation type="journal article" date="2021" name="Nat. Commun.">
        <title>Genetic determinants of endophytism in the Arabidopsis root mycobiome.</title>
        <authorList>
            <person name="Mesny F."/>
            <person name="Miyauchi S."/>
            <person name="Thiergart T."/>
            <person name="Pickel B."/>
            <person name="Atanasova L."/>
            <person name="Karlsson M."/>
            <person name="Huettel B."/>
            <person name="Barry K.W."/>
            <person name="Haridas S."/>
            <person name="Chen C."/>
            <person name="Bauer D."/>
            <person name="Andreopoulos W."/>
            <person name="Pangilinan J."/>
            <person name="LaButti K."/>
            <person name="Riley R."/>
            <person name="Lipzen A."/>
            <person name="Clum A."/>
            <person name="Drula E."/>
            <person name="Henrissat B."/>
            <person name="Kohler A."/>
            <person name="Grigoriev I.V."/>
            <person name="Martin F.M."/>
            <person name="Hacquard S."/>
        </authorList>
    </citation>
    <scope>NUCLEOTIDE SEQUENCE [LARGE SCALE GENOMIC DNA]</scope>
    <source>
        <strain evidence="1 2">MPI-SDFR-AT-0079</strain>
    </source>
</reference>
<evidence type="ECO:0000313" key="2">
    <source>
        <dbReference type="Proteomes" id="UP000724584"/>
    </source>
</evidence>
<dbReference type="Proteomes" id="UP000724584">
    <property type="component" value="Unassembled WGS sequence"/>
</dbReference>
<organism evidence="1 2">
    <name type="scientific">Chaetomium tenue</name>
    <dbReference type="NCBI Taxonomy" id="1854479"/>
    <lineage>
        <taxon>Eukaryota</taxon>
        <taxon>Fungi</taxon>
        <taxon>Dikarya</taxon>
        <taxon>Ascomycota</taxon>
        <taxon>Pezizomycotina</taxon>
        <taxon>Sordariomycetes</taxon>
        <taxon>Sordariomycetidae</taxon>
        <taxon>Sordariales</taxon>
        <taxon>Chaetomiaceae</taxon>
        <taxon>Chaetomium</taxon>
    </lineage>
</organism>
<comment type="caution">
    <text evidence="1">The sequence shown here is derived from an EMBL/GenBank/DDBJ whole genome shotgun (WGS) entry which is preliminary data.</text>
</comment>
<evidence type="ECO:0000313" key="1">
    <source>
        <dbReference type="EMBL" id="KAH6651265.1"/>
    </source>
</evidence>
<proteinExistence type="predicted"/>
<accession>A0ACB7PRY3</accession>
<dbReference type="EMBL" id="JAGIZQ010000001">
    <property type="protein sequence ID" value="KAH6651265.1"/>
    <property type="molecule type" value="Genomic_DNA"/>
</dbReference>
<feature type="non-terminal residue" evidence="1">
    <location>
        <position position="1"/>
    </location>
</feature>
<name>A0ACB7PRY3_9PEZI</name>
<gene>
    <name evidence="1" type="ORF">F5144DRAFT_478620</name>
</gene>
<sequence>IVAVHGLRGHPLESWMDADRLWLRDFLPSQFRYVRVFTFGYESDLAFAGDGSNIPDHATMLLEELSRIRRRDGAATQRRTIFICHSLGGILFKQVGN</sequence>
<keyword evidence="2" id="KW-1185">Reference proteome</keyword>